<evidence type="ECO:0000313" key="2">
    <source>
        <dbReference type="Proteomes" id="UP000269721"/>
    </source>
</evidence>
<evidence type="ECO:0000313" key="1">
    <source>
        <dbReference type="EMBL" id="RKO85065.1"/>
    </source>
</evidence>
<gene>
    <name evidence="1" type="ORF">BDK51DRAFT_32598</name>
</gene>
<sequence length="159" mass="18442">MYGDETELVVNNQKNKTKLDFAEDSTKVRRRQNDDNGETDIMKTFAKETWNIEIHGSIKIKKYGNCVRQKHPKNSSLMIKFGDIPKDVKHDFNKLAAGAACPQGLPTKVVHQRFIKREVLAFYKTLREDNEKENQRTWLKMITTNTSSVQPRNDSKKSK</sequence>
<dbReference type="EMBL" id="KZ999444">
    <property type="protein sequence ID" value="RKO85065.1"/>
    <property type="molecule type" value="Genomic_DNA"/>
</dbReference>
<dbReference type="Proteomes" id="UP000269721">
    <property type="component" value="Unassembled WGS sequence"/>
</dbReference>
<accession>A0A4P9W149</accession>
<name>A0A4P9W149_9FUNG</name>
<organism evidence="1 2">
    <name type="scientific">Blyttiomyces helicus</name>
    <dbReference type="NCBI Taxonomy" id="388810"/>
    <lineage>
        <taxon>Eukaryota</taxon>
        <taxon>Fungi</taxon>
        <taxon>Fungi incertae sedis</taxon>
        <taxon>Chytridiomycota</taxon>
        <taxon>Chytridiomycota incertae sedis</taxon>
        <taxon>Chytridiomycetes</taxon>
        <taxon>Chytridiomycetes incertae sedis</taxon>
        <taxon>Blyttiomyces</taxon>
    </lineage>
</organism>
<keyword evidence="2" id="KW-1185">Reference proteome</keyword>
<protein>
    <submittedName>
        <fullName evidence="1">Uncharacterized protein</fullName>
    </submittedName>
</protein>
<proteinExistence type="predicted"/>
<reference evidence="2" key="1">
    <citation type="journal article" date="2018" name="Nat. Microbiol.">
        <title>Leveraging single-cell genomics to expand the fungal tree of life.</title>
        <authorList>
            <person name="Ahrendt S.R."/>
            <person name="Quandt C.A."/>
            <person name="Ciobanu D."/>
            <person name="Clum A."/>
            <person name="Salamov A."/>
            <person name="Andreopoulos B."/>
            <person name="Cheng J.F."/>
            <person name="Woyke T."/>
            <person name="Pelin A."/>
            <person name="Henrissat B."/>
            <person name="Reynolds N.K."/>
            <person name="Benny G.L."/>
            <person name="Smith M.E."/>
            <person name="James T.Y."/>
            <person name="Grigoriev I.V."/>
        </authorList>
    </citation>
    <scope>NUCLEOTIDE SEQUENCE [LARGE SCALE GENOMIC DNA]</scope>
</reference>
<dbReference type="AlphaFoldDB" id="A0A4P9W149"/>